<accession>A0ABD0TVV6</accession>
<feature type="compositionally biased region" description="Pro residues" evidence="1">
    <location>
        <begin position="47"/>
        <end position="61"/>
    </location>
</feature>
<comment type="caution">
    <text evidence="2">The sequence shown here is derived from an EMBL/GenBank/DDBJ whole genome shotgun (WGS) entry which is preliminary data.</text>
</comment>
<dbReference type="Proteomes" id="UP001552299">
    <property type="component" value="Unassembled WGS sequence"/>
</dbReference>
<evidence type="ECO:0000313" key="2">
    <source>
        <dbReference type="EMBL" id="KAL0903772.1"/>
    </source>
</evidence>
<sequence length="103" mass="11733">MQTLKDLDDHYINIDIGGDDLSVHMQKFDIGDDTFVEADFTSQVLPDTPPQVPQSPPPPQEPVHVDAMEHKQMEVENQPPEEVDQEQKIVGWQIFLYLFSSGK</sequence>
<reference evidence="2 3" key="1">
    <citation type="journal article" date="2024" name="Plant Biotechnol. J.">
        <title>Dendrobium thyrsiflorum genome and its molecular insights into genes involved in important horticultural traits.</title>
        <authorList>
            <person name="Chen B."/>
            <person name="Wang J.Y."/>
            <person name="Zheng P.J."/>
            <person name="Li K.L."/>
            <person name="Liang Y.M."/>
            <person name="Chen X.F."/>
            <person name="Zhang C."/>
            <person name="Zhao X."/>
            <person name="He X."/>
            <person name="Zhang G.Q."/>
            <person name="Liu Z.J."/>
            <person name="Xu Q."/>
        </authorList>
    </citation>
    <scope>NUCLEOTIDE SEQUENCE [LARGE SCALE GENOMIC DNA]</scope>
    <source>
        <strain evidence="2">GZMU011</strain>
    </source>
</reference>
<name>A0ABD0TVV6_DENTH</name>
<gene>
    <name evidence="2" type="ORF">M5K25_028175</name>
</gene>
<dbReference type="AlphaFoldDB" id="A0ABD0TVV6"/>
<organism evidence="2 3">
    <name type="scientific">Dendrobium thyrsiflorum</name>
    <name type="common">Pinecone-like raceme dendrobium</name>
    <name type="synonym">Orchid</name>
    <dbReference type="NCBI Taxonomy" id="117978"/>
    <lineage>
        <taxon>Eukaryota</taxon>
        <taxon>Viridiplantae</taxon>
        <taxon>Streptophyta</taxon>
        <taxon>Embryophyta</taxon>
        <taxon>Tracheophyta</taxon>
        <taxon>Spermatophyta</taxon>
        <taxon>Magnoliopsida</taxon>
        <taxon>Liliopsida</taxon>
        <taxon>Asparagales</taxon>
        <taxon>Orchidaceae</taxon>
        <taxon>Epidendroideae</taxon>
        <taxon>Malaxideae</taxon>
        <taxon>Dendrobiinae</taxon>
        <taxon>Dendrobium</taxon>
    </lineage>
</organism>
<dbReference type="EMBL" id="JANQDX010000020">
    <property type="protein sequence ID" value="KAL0903772.1"/>
    <property type="molecule type" value="Genomic_DNA"/>
</dbReference>
<proteinExistence type="predicted"/>
<evidence type="ECO:0000256" key="1">
    <source>
        <dbReference type="SAM" id="MobiDB-lite"/>
    </source>
</evidence>
<evidence type="ECO:0000313" key="3">
    <source>
        <dbReference type="Proteomes" id="UP001552299"/>
    </source>
</evidence>
<keyword evidence="3" id="KW-1185">Reference proteome</keyword>
<feature type="region of interest" description="Disordered" evidence="1">
    <location>
        <begin position="44"/>
        <end position="63"/>
    </location>
</feature>
<protein>
    <submittedName>
        <fullName evidence="2">Uncharacterized protein</fullName>
    </submittedName>
</protein>